<evidence type="ECO:0000313" key="1">
    <source>
        <dbReference type="EMBL" id="MCT2583003.1"/>
    </source>
</evidence>
<gene>
    <name evidence="1" type="ORF">JT362_07720</name>
</gene>
<comment type="caution">
    <text evidence="1">The sequence shown here is derived from an EMBL/GenBank/DDBJ whole genome shotgun (WGS) entry which is preliminary data.</text>
</comment>
<keyword evidence="2" id="KW-1185">Reference proteome</keyword>
<dbReference type="Proteomes" id="UP001156441">
    <property type="component" value="Unassembled WGS sequence"/>
</dbReference>
<sequence>MIPSTWLPVHRPDDDELIGYVESCDAGYRARTLLGTPAGEPTTAEDAEATLLGLGLSYLADKWLLTVDGQDEPVLVQILEAAPDRVTAQRIEFGPDGEYGTRYPLTIAEASVRLRPR</sequence>
<protein>
    <recommendedName>
        <fullName evidence="3">UTRA domain-containing protein</fullName>
    </recommendedName>
</protein>
<dbReference type="RefSeq" id="WP_260190338.1">
    <property type="nucleotide sequence ID" value="NZ_JAFFZE010000006.1"/>
</dbReference>
<evidence type="ECO:0000313" key="2">
    <source>
        <dbReference type="Proteomes" id="UP001156441"/>
    </source>
</evidence>
<organism evidence="1 2">
    <name type="scientific">Actinophytocola gossypii</name>
    <dbReference type="NCBI Taxonomy" id="2812003"/>
    <lineage>
        <taxon>Bacteria</taxon>
        <taxon>Bacillati</taxon>
        <taxon>Actinomycetota</taxon>
        <taxon>Actinomycetes</taxon>
        <taxon>Pseudonocardiales</taxon>
        <taxon>Pseudonocardiaceae</taxon>
    </lineage>
</organism>
<proteinExistence type="predicted"/>
<name>A0ABT2J557_9PSEU</name>
<reference evidence="1 2" key="1">
    <citation type="submission" date="2021-02" db="EMBL/GenBank/DDBJ databases">
        <title>Actinophytocola xerophila sp. nov., isolated from soil of cotton cropping field.</title>
        <authorList>
            <person name="Huang R."/>
            <person name="Chen X."/>
            <person name="Ge X."/>
            <person name="Liu W."/>
        </authorList>
    </citation>
    <scope>NUCLEOTIDE SEQUENCE [LARGE SCALE GENOMIC DNA]</scope>
    <source>
        <strain evidence="1 2">S1-96</strain>
    </source>
</reference>
<accession>A0ABT2J557</accession>
<evidence type="ECO:0008006" key="3">
    <source>
        <dbReference type="Google" id="ProtNLM"/>
    </source>
</evidence>
<dbReference type="EMBL" id="JAFFZE010000006">
    <property type="protein sequence ID" value="MCT2583003.1"/>
    <property type="molecule type" value="Genomic_DNA"/>
</dbReference>